<evidence type="ECO:0000256" key="4">
    <source>
        <dbReference type="ARBA" id="ARBA00023014"/>
    </source>
</evidence>
<dbReference type="SUPFAM" id="SSF52833">
    <property type="entry name" value="Thioredoxin-like"/>
    <property type="match status" value="1"/>
</dbReference>
<dbReference type="Gene3D" id="3.40.30.10">
    <property type="entry name" value="Glutaredoxin"/>
    <property type="match status" value="1"/>
</dbReference>
<dbReference type="PROSITE" id="PS51354">
    <property type="entry name" value="GLUTAREDOXIN_2"/>
    <property type="match status" value="1"/>
</dbReference>
<name>A0AAW1Q2Z1_9CHLO</name>
<dbReference type="GO" id="GO:0046872">
    <property type="term" value="F:metal ion binding"/>
    <property type="evidence" value="ECO:0007669"/>
    <property type="project" value="UniProtKB-KW"/>
</dbReference>
<dbReference type="GO" id="GO:0051536">
    <property type="term" value="F:iron-sulfur cluster binding"/>
    <property type="evidence" value="ECO:0007669"/>
    <property type="project" value="UniProtKB-KW"/>
</dbReference>
<dbReference type="EMBL" id="JALJOR010000006">
    <property type="protein sequence ID" value="KAK9815477.1"/>
    <property type="molecule type" value="Genomic_DNA"/>
</dbReference>
<proteinExistence type="inferred from homology"/>
<evidence type="ECO:0000256" key="3">
    <source>
        <dbReference type="ARBA" id="ARBA00023004"/>
    </source>
</evidence>
<dbReference type="AlphaFoldDB" id="A0AAW1Q2Z1"/>
<evidence type="ECO:0000256" key="2">
    <source>
        <dbReference type="ARBA" id="ARBA00022723"/>
    </source>
</evidence>
<evidence type="ECO:0000313" key="6">
    <source>
        <dbReference type="EMBL" id="KAK9815477.1"/>
    </source>
</evidence>
<feature type="domain" description="Glutaredoxin" evidence="5">
    <location>
        <begin position="113"/>
        <end position="180"/>
    </location>
</feature>
<dbReference type="PANTHER" id="PTHR10293:SF45">
    <property type="entry name" value="BIFUNCTIONAL MONOTHIOL GLUTAREDOXIN-S16, CHLOROPLASTIC"/>
    <property type="match status" value="1"/>
</dbReference>
<accession>A0AAW1Q2Z1</accession>
<comment type="similarity">
    <text evidence="1">Belongs to the glutaredoxin family. CGFS subfamily.</text>
</comment>
<keyword evidence="7" id="KW-1185">Reference proteome</keyword>
<evidence type="ECO:0000259" key="5">
    <source>
        <dbReference type="Pfam" id="PF00462"/>
    </source>
</evidence>
<dbReference type="Proteomes" id="UP001489004">
    <property type="component" value="Unassembled WGS sequence"/>
</dbReference>
<keyword evidence="3" id="KW-0408">Iron</keyword>
<protein>
    <recommendedName>
        <fullName evidence="5">Glutaredoxin domain-containing protein</fullName>
    </recommendedName>
</protein>
<dbReference type="InterPro" id="IPR036249">
    <property type="entry name" value="Thioredoxin-like_sf"/>
</dbReference>
<keyword evidence="2" id="KW-0479">Metal-binding</keyword>
<comment type="caution">
    <text evidence="6">The sequence shown here is derived from an EMBL/GenBank/DDBJ whole genome shotgun (WGS) entry which is preliminary data.</text>
</comment>
<evidence type="ECO:0000256" key="1">
    <source>
        <dbReference type="ARBA" id="ARBA00008983"/>
    </source>
</evidence>
<reference evidence="6 7" key="1">
    <citation type="journal article" date="2024" name="Nat. Commun.">
        <title>Phylogenomics reveals the evolutionary origins of lichenization in chlorophyte algae.</title>
        <authorList>
            <person name="Puginier C."/>
            <person name="Libourel C."/>
            <person name="Otte J."/>
            <person name="Skaloud P."/>
            <person name="Haon M."/>
            <person name="Grisel S."/>
            <person name="Petersen M."/>
            <person name="Berrin J.G."/>
            <person name="Delaux P.M."/>
            <person name="Dal Grande F."/>
            <person name="Keller J."/>
        </authorList>
    </citation>
    <scope>NUCLEOTIDE SEQUENCE [LARGE SCALE GENOMIC DNA]</scope>
    <source>
        <strain evidence="6 7">SAG 2043</strain>
    </source>
</reference>
<evidence type="ECO:0000313" key="7">
    <source>
        <dbReference type="Proteomes" id="UP001489004"/>
    </source>
</evidence>
<dbReference type="InterPro" id="IPR033658">
    <property type="entry name" value="GRX_PICOT-like"/>
</dbReference>
<dbReference type="InterPro" id="IPR002109">
    <property type="entry name" value="Glutaredoxin"/>
</dbReference>
<dbReference type="InterPro" id="IPR004480">
    <property type="entry name" value="Monothiol_GRX-rel"/>
</dbReference>
<gene>
    <name evidence="6" type="ORF">WJX72_004365</name>
</gene>
<keyword evidence="4" id="KW-0411">Iron-sulfur</keyword>
<dbReference type="Pfam" id="PF00462">
    <property type="entry name" value="Glutaredoxin"/>
    <property type="match status" value="1"/>
</dbReference>
<organism evidence="6 7">
    <name type="scientific">[Myrmecia] bisecta</name>
    <dbReference type="NCBI Taxonomy" id="41462"/>
    <lineage>
        <taxon>Eukaryota</taxon>
        <taxon>Viridiplantae</taxon>
        <taxon>Chlorophyta</taxon>
        <taxon>core chlorophytes</taxon>
        <taxon>Trebouxiophyceae</taxon>
        <taxon>Trebouxiales</taxon>
        <taxon>Trebouxiaceae</taxon>
        <taxon>Myrmecia</taxon>
    </lineage>
</organism>
<dbReference type="PANTHER" id="PTHR10293">
    <property type="entry name" value="GLUTAREDOXIN FAMILY MEMBER"/>
    <property type="match status" value="1"/>
</dbReference>
<sequence>MGSKLQYIGLSRKISVSIANHRQDLPALTHFVKAAPVAGTSREELTAAWKEWVQEAVQASGAIPPGNAPGEKLWTTRRSRAKPEIKLTPGKGIQDLTCSVSDLIDQVVKGNKVVAFVKGTRTEPQCGFSHKVLTLLNENRADYEVVNVLDDQYNPGLRDELKTYSQWPTIPQLYVDGEFVGGADIVEQMHVSGELRTLLSS</sequence>
<dbReference type="CDD" id="cd03028">
    <property type="entry name" value="GRX_PICOT_like"/>
    <property type="match status" value="1"/>
</dbReference>
<dbReference type="GO" id="GO:0005759">
    <property type="term" value="C:mitochondrial matrix"/>
    <property type="evidence" value="ECO:0007669"/>
    <property type="project" value="TreeGrafter"/>
</dbReference>